<dbReference type="EMBL" id="JAQQWI010000002">
    <property type="protein sequence ID" value="KAK8037361.1"/>
    <property type="molecule type" value="Genomic_DNA"/>
</dbReference>
<proteinExistence type="predicted"/>
<dbReference type="Proteomes" id="UP001396898">
    <property type="component" value="Unassembled WGS sequence"/>
</dbReference>
<evidence type="ECO:0000313" key="4">
    <source>
        <dbReference type="Proteomes" id="UP001396898"/>
    </source>
</evidence>
<evidence type="ECO:0000313" key="3">
    <source>
        <dbReference type="EMBL" id="KAK8037361.1"/>
    </source>
</evidence>
<keyword evidence="4" id="KW-1185">Reference proteome</keyword>
<evidence type="ECO:0000259" key="2">
    <source>
        <dbReference type="Pfam" id="PF06985"/>
    </source>
</evidence>
<dbReference type="Pfam" id="PF06985">
    <property type="entry name" value="HET"/>
    <property type="match status" value="1"/>
</dbReference>
<accession>A0ABR1SSR8</accession>
<evidence type="ECO:0000256" key="1">
    <source>
        <dbReference type="SAM" id="MobiDB-lite"/>
    </source>
</evidence>
<organism evidence="3 4">
    <name type="scientific">Apiospora marii</name>
    <dbReference type="NCBI Taxonomy" id="335849"/>
    <lineage>
        <taxon>Eukaryota</taxon>
        <taxon>Fungi</taxon>
        <taxon>Dikarya</taxon>
        <taxon>Ascomycota</taxon>
        <taxon>Pezizomycotina</taxon>
        <taxon>Sordariomycetes</taxon>
        <taxon>Xylariomycetidae</taxon>
        <taxon>Amphisphaeriales</taxon>
        <taxon>Apiosporaceae</taxon>
        <taxon>Apiospora</taxon>
    </lineage>
</organism>
<gene>
    <name evidence="3" type="ORF">PG991_000707</name>
</gene>
<reference evidence="3 4" key="1">
    <citation type="submission" date="2023-01" db="EMBL/GenBank/DDBJ databases">
        <title>Analysis of 21 Apiospora genomes using comparative genomics revels a genus with tremendous synthesis potential of carbohydrate active enzymes and secondary metabolites.</title>
        <authorList>
            <person name="Sorensen T."/>
        </authorList>
    </citation>
    <scope>NUCLEOTIDE SEQUENCE [LARGE SCALE GENOMIC DNA]</scope>
    <source>
        <strain evidence="3 4">CBS 20057</strain>
    </source>
</reference>
<name>A0ABR1SSR8_9PEZI</name>
<sequence>MDALCSRCAKIDWADLIRQANSEDPSRPRPLRWIGNRYERDDEEQQNCLAAFPVDTLASACAVCSLLSTLFVEQHRQGHRVERIEFTTHNDRLIGGAETLTPHFYGTQYMPGNQPRKGPWEPGYVLGLACQNPCNVSAGIRAFRKVNTRKANLALIRNWITDCRERHGDSCNAAVPGLITSLRVIDVHTGLIETAKLGCKYVALSYVWGKATSVEKGSASGQGKGLLGTAPPTIQDAAWLTRELGYQYLWIDRYCIPQDDPRAKHDQIQRMDLVYKQAQLTIIAAAGDGPEFGLPGIGDRPRQIQACAQLDNDLYLVEGDLICESIRDSRWIRRAWTYQESICSQKCIVFTEKEMMFQCKSVFCRETVYNSEQMDVFTVAGDNNPPEMWDHIIEYSGRQLTYKSDSLNGILGVFRLYRMSQTPVYHFWGIPFSASNDHSSAEEQFVASLCWLSSPDTSIHGYAEQCRRAEFPSWSWTGWKHAAAPYFAEGREPLKIRGSVSVPCSNDSSALQFEEFYKQRIRTDYLVNSTRFLIVECWTVELGVKIPRRSARDATRGRRRTKLLVWPEDKYGQEESRIVVNTLDVEDLDADMDLDTDSSGMQEPRWLALVFEDIEAFRSAGELHEGIAIVVRNYGDYYERFGNIKLENLRLRWISRPTQEQITKNSSPLDQSNSPSDPDSDSEPETDEDDLELTLEDWLPREFIWRKIKLG</sequence>
<dbReference type="PANTHER" id="PTHR33112:SF1">
    <property type="entry name" value="HETEROKARYON INCOMPATIBILITY DOMAIN-CONTAINING PROTEIN"/>
    <property type="match status" value="1"/>
</dbReference>
<feature type="compositionally biased region" description="Low complexity" evidence="1">
    <location>
        <begin position="666"/>
        <end position="677"/>
    </location>
</feature>
<dbReference type="InterPro" id="IPR010730">
    <property type="entry name" value="HET"/>
</dbReference>
<feature type="region of interest" description="Disordered" evidence="1">
    <location>
        <begin position="660"/>
        <end position="692"/>
    </location>
</feature>
<feature type="domain" description="Heterokaryon incompatibility" evidence="2">
    <location>
        <begin position="201"/>
        <end position="340"/>
    </location>
</feature>
<dbReference type="PANTHER" id="PTHR33112">
    <property type="entry name" value="DOMAIN PROTEIN, PUTATIVE-RELATED"/>
    <property type="match status" value="1"/>
</dbReference>
<comment type="caution">
    <text evidence="3">The sequence shown here is derived from an EMBL/GenBank/DDBJ whole genome shotgun (WGS) entry which is preliminary data.</text>
</comment>
<feature type="compositionally biased region" description="Acidic residues" evidence="1">
    <location>
        <begin position="678"/>
        <end position="692"/>
    </location>
</feature>
<protein>
    <submittedName>
        <fullName evidence="3">HET-domain-containing protein</fullName>
    </submittedName>
</protein>